<keyword evidence="1" id="KW-0479">Metal-binding</keyword>
<dbReference type="PANTHER" id="PTHR43432:SF3">
    <property type="entry name" value="SLR0285 PROTEIN"/>
    <property type="match status" value="1"/>
</dbReference>
<protein>
    <recommendedName>
        <fullName evidence="6">Radical SAM core domain-containing protein</fullName>
    </recommendedName>
</protein>
<accession>X0Z632</accession>
<organism evidence="5">
    <name type="scientific">marine sediment metagenome</name>
    <dbReference type="NCBI Taxonomy" id="412755"/>
    <lineage>
        <taxon>unclassified sequences</taxon>
        <taxon>metagenomes</taxon>
        <taxon>ecological metagenomes</taxon>
    </lineage>
</organism>
<evidence type="ECO:0008006" key="6">
    <source>
        <dbReference type="Google" id="ProtNLM"/>
    </source>
</evidence>
<proteinExistence type="predicted"/>
<evidence type="ECO:0000256" key="1">
    <source>
        <dbReference type="ARBA" id="ARBA00022723"/>
    </source>
</evidence>
<keyword evidence="2" id="KW-0408">Iron</keyword>
<dbReference type="GO" id="GO:0046872">
    <property type="term" value="F:metal ion binding"/>
    <property type="evidence" value="ECO:0007669"/>
    <property type="project" value="UniProtKB-KW"/>
</dbReference>
<keyword evidence="3" id="KW-0411">Iron-sulfur</keyword>
<dbReference type="GO" id="GO:0051536">
    <property type="term" value="F:iron-sulfur cluster binding"/>
    <property type="evidence" value="ECO:0007669"/>
    <property type="project" value="UniProtKB-KW"/>
</dbReference>
<dbReference type="PANTHER" id="PTHR43432">
    <property type="entry name" value="SLR0285 PROTEIN"/>
    <property type="match status" value="1"/>
</dbReference>
<feature type="region of interest" description="Disordered" evidence="4">
    <location>
        <begin position="25"/>
        <end position="51"/>
    </location>
</feature>
<dbReference type="AlphaFoldDB" id="X0Z632"/>
<name>X0Z632_9ZZZZ</name>
<dbReference type="InterPro" id="IPR040086">
    <property type="entry name" value="MJ0683-like"/>
</dbReference>
<gene>
    <name evidence="5" type="ORF">S01H1_76431</name>
</gene>
<evidence type="ECO:0000256" key="4">
    <source>
        <dbReference type="SAM" id="MobiDB-lite"/>
    </source>
</evidence>
<sequence>FKRWGSVGGKMSHRELTPTQARMMALHSAAARRRKSRPGTQSKAQDKHAHGTEEWAAHNVNIQIGCAHDCKYCYAKCMAIRFKRSTARSWAKAKILKHKVGNGSRKKHGRIMFPTTHDITPDNVDECVMVLRDMLEADNDVLVVTKPHLSCIKRLCRACVDFRGQLLFRFTIGSTDNGVLQYWEPNAPIYRERLSALKWTFSKGFSTSVSSEPMLDDKIDALVAAVRPYVTDAIWL</sequence>
<evidence type="ECO:0000313" key="5">
    <source>
        <dbReference type="EMBL" id="GAG43996.1"/>
    </source>
</evidence>
<evidence type="ECO:0000256" key="2">
    <source>
        <dbReference type="ARBA" id="ARBA00023004"/>
    </source>
</evidence>
<evidence type="ECO:0000256" key="3">
    <source>
        <dbReference type="ARBA" id="ARBA00023014"/>
    </source>
</evidence>
<feature type="non-terminal residue" evidence="5">
    <location>
        <position position="236"/>
    </location>
</feature>
<comment type="caution">
    <text evidence="5">The sequence shown here is derived from an EMBL/GenBank/DDBJ whole genome shotgun (WGS) entry which is preliminary data.</text>
</comment>
<feature type="non-terminal residue" evidence="5">
    <location>
        <position position="1"/>
    </location>
</feature>
<reference evidence="5" key="1">
    <citation type="journal article" date="2014" name="Front. Microbiol.">
        <title>High frequency of phylogenetically diverse reductive dehalogenase-homologous genes in deep subseafloor sedimentary metagenomes.</title>
        <authorList>
            <person name="Kawai M."/>
            <person name="Futagami T."/>
            <person name="Toyoda A."/>
            <person name="Takaki Y."/>
            <person name="Nishi S."/>
            <person name="Hori S."/>
            <person name="Arai W."/>
            <person name="Tsubouchi T."/>
            <person name="Morono Y."/>
            <person name="Uchiyama I."/>
            <person name="Ito T."/>
            <person name="Fujiyama A."/>
            <person name="Inagaki F."/>
            <person name="Takami H."/>
        </authorList>
    </citation>
    <scope>NUCLEOTIDE SEQUENCE</scope>
    <source>
        <strain evidence="5">Expedition CK06-06</strain>
    </source>
</reference>
<dbReference type="EMBL" id="BARS01051292">
    <property type="protein sequence ID" value="GAG43996.1"/>
    <property type="molecule type" value="Genomic_DNA"/>
</dbReference>